<dbReference type="GeneID" id="130464009"/>
<evidence type="ECO:0000256" key="3">
    <source>
        <dbReference type="PROSITE-ProRule" id="PRU00358"/>
    </source>
</evidence>
<comment type="subcellular location">
    <subcellularLocation>
        <location evidence="1">Chromosome</location>
    </subcellularLocation>
    <subcellularLocation>
        <location evidence="3">Nucleus</location>
    </subcellularLocation>
</comment>
<keyword evidence="6" id="KW-1185">Reference proteome</keyword>
<keyword evidence="2 3" id="KW-0539">Nucleus</keyword>
<dbReference type="RefSeq" id="XP_056689303.1">
    <property type="nucleotide sequence ID" value="XM_056833325.1"/>
</dbReference>
<reference evidence="7 8" key="2">
    <citation type="submission" date="2025-05" db="UniProtKB">
        <authorList>
            <consortium name="RefSeq"/>
        </authorList>
    </citation>
    <scope>IDENTIFICATION</scope>
    <source>
        <tissue evidence="7 8">Leaf</tissue>
    </source>
</reference>
<dbReference type="InterPro" id="IPR003105">
    <property type="entry name" value="SRA_YDG"/>
</dbReference>
<proteinExistence type="predicted"/>
<dbReference type="PANTHER" id="PTHR45660:SF46">
    <property type="entry name" value="HISTONE-LYSINE N-METHYLTRANSFERASE, H3 LYSINE-9 SPECIFIC SUVH6"/>
    <property type="match status" value="1"/>
</dbReference>
<dbReference type="RefSeq" id="XP_056689305.1">
    <property type="nucleotide sequence ID" value="XM_056833327.1"/>
</dbReference>
<evidence type="ECO:0000256" key="4">
    <source>
        <dbReference type="SAM" id="MobiDB-lite"/>
    </source>
</evidence>
<evidence type="ECO:0000313" key="9">
    <source>
        <dbReference type="RefSeq" id="XP_056689305.1"/>
    </source>
</evidence>
<dbReference type="PANTHER" id="PTHR45660">
    <property type="entry name" value="HISTONE-LYSINE N-METHYLTRANSFERASE SETMAR"/>
    <property type="match status" value="1"/>
</dbReference>
<protein>
    <submittedName>
        <fullName evidence="7 8">Histone-lysine N-methyltransferase, H3 lysine-9 specific SUVH6-like</fullName>
    </submittedName>
</protein>
<dbReference type="SMART" id="SM00466">
    <property type="entry name" value="SRA"/>
    <property type="match status" value="1"/>
</dbReference>
<reference evidence="6" key="1">
    <citation type="journal article" date="2021" name="Nat. Commun.">
        <title>Genomic analyses provide insights into spinach domestication and the genetic basis of agronomic traits.</title>
        <authorList>
            <person name="Cai X."/>
            <person name="Sun X."/>
            <person name="Xu C."/>
            <person name="Sun H."/>
            <person name="Wang X."/>
            <person name="Ge C."/>
            <person name="Zhang Z."/>
            <person name="Wang Q."/>
            <person name="Fei Z."/>
            <person name="Jiao C."/>
            <person name="Wang Q."/>
        </authorList>
    </citation>
    <scope>NUCLEOTIDE SEQUENCE [LARGE SCALE GENOMIC DNA]</scope>
    <source>
        <strain evidence="6">cv. Varoflay</strain>
    </source>
</reference>
<evidence type="ECO:0000313" key="11">
    <source>
        <dbReference type="RefSeq" id="XP_056689307.1"/>
    </source>
</evidence>
<dbReference type="RefSeq" id="XP_056689304.1">
    <property type="nucleotide sequence ID" value="XM_056833326.1"/>
</dbReference>
<evidence type="ECO:0000313" key="8">
    <source>
        <dbReference type="RefSeq" id="XP_056689304.1"/>
    </source>
</evidence>
<dbReference type="PROSITE" id="PS51015">
    <property type="entry name" value="YDG"/>
    <property type="match status" value="1"/>
</dbReference>
<evidence type="ECO:0000313" key="6">
    <source>
        <dbReference type="Proteomes" id="UP000813463"/>
    </source>
</evidence>
<dbReference type="InterPro" id="IPR051357">
    <property type="entry name" value="H3K9_HMTase_SUVAR3-9"/>
</dbReference>
<organism evidence="6 10">
    <name type="scientific">Spinacia oleracea</name>
    <name type="common">Spinach</name>
    <dbReference type="NCBI Taxonomy" id="3562"/>
    <lineage>
        <taxon>Eukaryota</taxon>
        <taxon>Viridiplantae</taxon>
        <taxon>Streptophyta</taxon>
        <taxon>Embryophyta</taxon>
        <taxon>Tracheophyta</taxon>
        <taxon>Spermatophyta</taxon>
        <taxon>Magnoliopsida</taxon>
        <taxon>eudicotyledons</taxon>
        <taxon>Gunneridae</taxon>
        <taxon>Pentapetalae</taxon>
        <taxon>Caryophyllales</taxon>
        <taxon>Chenopodiaceae</taxon>
        <taxon>Chenopodioideae</taxon>
        <taxon>Anserineae</taxon>
        <taxon>Spinacia</taxon>
    </lineage>
</organism>
<evidence type="ECO:0000259" key="5">
    <source>
        <dbReference type="PROSITE" id="PS51015"/>
    </source>
</evidence>
<evidence type="ECO:0000256" key="2">
    <source>
        <dbReference type="ARBA" id="ARBA00023242"/>
    </source>
</evidence>
<evidence type="ECO:0000313" key="10">
    <source>
        <dbReference type="RefSeq" id="XP_056689306.1"/>
    </source>
</evidence>
<accession>A0ABM3R168</accession>
<feature type="domain" description="YDG" evidence="5">
    <location>
        <begin position="218"/>
        <end position="363"/>
    </location>
</feature>
<dbReference type="RefSeq" id="XP_056689306.1">
    <property type="nucleotide sequence ID" value="XM_056833328.1"/>
</dbReference>
<evidence type="ECO:0000313" key="7">
    <source>
        <dbReference type="RefSeq" id="XP_056689303.1"/>
    </source>
</evidence>
<feature type="region of interest" description="Disordered" evidence="4">
    <location>
        <begin position="124"/>
        <end position="144"/>
    </location>
</feature>
<name>A0ABM3R168_SPIOL</name>
<dbReference type="InterPro" id="IPR036987">
    <property type="entry name" value="SRA-YDG_sf"/>
</dbReference>
<dbReference type="InterPro" id="IPR015947">
    <property type="entry name" value="PUA-like_sf"/>
</dbReference>
<dbReference type="RefSeq" id="XP_056689307.1">
    <property type="nucleotide sequence ID" value="XM_056833329.1"/>
</dbReference>
<dbReference type="Pfam" id="PF02182">
    <property type="entry name" value="SAD_SRA"/>
    <property type="match status" value="1"/>
</dbReference>
<dbReference type="Proteomes" id="UP000813463">
    <property type="component" value="Chromosome 6"/>
</dbReference>
<gene>
    <name evidence="7 8 9 10 11" type="primary">LOC130464009</name>
</gene>
<sequence length="380" mass="43062">MEVDNGGNNKVRVTLYRDFPPGCGCGSSKLPFFIPGKKSVHNYTREFPPGCGPDAPKTTQFDGDSFTWRRGVGAVRSKPLTGDREGTRTFQNLEGNRKGKHLVLSSEGRPKERENVFDLKKDQKLKGKEPVLGNEGRSKERESVIDLKKDQKLKEIKTVPKMKNSGEGEKVVEMLRLFRERCNEISRSGKGVRRVDTTAYGELKNEGKIRNMSALRFGDVPGVEIGDKFHYRIELMIVGLHKQPQSGIDSMEWGKGRVATSIVANERHLDKMNNLNSLIYIGEGGNLKRHEVGVPPDQELKSGNLALWTSMKENKPVRVIRGLVYKKNVGQNLYVYDGLYEVKECEKKKGPLGNMIFEFQLVRCDGQPAVNWQECRRYRF</sequence>
<dbReference type="Gene3D" id="2.30.280.10">
    <property type="entry name" value="SRA-YDG"/>
    <property type="match status" value="1"/>
</dbReference>
<evidence type="ECO:0000256" key="1">
    <source>
        <dbReference type="ARBA" id="ARBA00004286"/>
    </source>
</evidence>
<dbReference type="SUPFAM" id="SSF88697">
    <property type="entry name" value="PUA domain-like"/>
    <property type="match status" value="1"/>
</dbReference>